<dbReference type="OrthoDB" id="2158714at2759"/>
<dbReference type="Proteomes" id="UP000298061">
    <property type="component" value="Unassembled WGS sequence"/>
</dbReference>
<dbReference type="GO" id="GO:0005768">
    <property type="term" value="C:endosome"/>
    <property type="evidence" value="ECO:0007669"/>
    <property type="project" value="TreeGrafter"/>
</dbReference>
<dbReference type="AlphaFoldDB" id="A0A4Y9ZVE6"/>
<evidence type="ECO:0008006" key="4">
    <source>
        <dbReference type="Google" id="ProtNLM"/>
    </source>
</evidence>
<dbReference type="Pfam" id="PF08432">
    <property type="entry name" value="Vfa1"/>
    <property type="match status" value="1"/>
</dbReference>
<dbReference type="GO" id="GO:0007034">
    <property type="term" value="P:vacuolar transport"/>
    <property type="evidence" value="ECO:0007669"/>
    <property type="project" value="TreeGrafter"/>
</dbReference>
<dbReference type="PANTHER" id="PTHR28218">
    <property type="entry name" value="VPS4-ASSOCIATED PROTEIN 1"/>
    <property type="match status" value="1"/>
</dbReference>
<keyword evidence="3" id="KW-1185">Reference proteome</keyword>
<comment type="caution">
    <text evidence="2">The sequence shown here is derived from an EMBL/GenBank/DDBJ whole genome shotgun (WGS) entry which is preliminary data.</text>
</comment>
<sequence>MSFTNLYYKRPTTTVLATAKTTDFVYTCDAHLKDPGFASQIVDTAGGASPSAKAAVNAEEIAKVKADWEERQKRKKEKEEKAKADKDKDKKAGEEKSQADDAKEEPKRNDSKSPTPSMPGSLAIPTVSGTASPAHERYSLHRDYFAMRLAEHRKLKQTKQAKELAPRLPIAPRSTPL</sequence>
<feature type="region of interest" description="Disordered" evidence="1">
    <location>
        <begin position="155"/>
        <end position="177"/>
    </location>
</feature>
<proteinExistence type="predicted"/>
<feature type="region of interest" description="Disordered" evidence="1">
    <location>
        <begin position="66"/>
        <end position="135"/>
    </location>
</feature>
<accession>A0A4Y9ZVE6</accession>
<evidence type="ECO:0000313" key="2">
    <source>
        <dbReference type="EMBL" id="TFY78214.1"/>
    </source>
</evidence>
<name>A0A4Y9ZVE6_9AGAM</name>
<evidence type="ECO:0000313" key="3">
    <source>
        <dbReference type="Proteomes" id="UP000298061"/>
    </source>
</evidence>
<dbReference type="EMBL" id="SFCI01000727">
    <property type="protein sequence ID" value="TFY78214.1"/>
    <property type="molecule type" value="Genomic_DNA"/>
</dbReference>
<protein>
    <recommendedName>
        <fullName evidence="4">DUF1742-domain-containing protein</fullName>
    </recommendedName>
</protein>
<dbReference type="STRING" id="135208.A0A4Y9ZVE6"/>
<feature type="compositionally biased region" description="Basic and acidic residues" evidence="1">
    <location>
        <begin position="66"/>
        <end position="111"/>
    </location>
</feature>
<reference evidence="2 3" key="1">
    <citation type="submission" date="2019-02" db="EMBL/GenBank/DDBJ databases">
        <title>Genome sequencing of the rare red list fungi Hericium alpestre (H. flagellum).</title>
        <authorList>
            <person name="Buettner E."/>
            <person name="Kellner H."/>
        </authorList>
    </citation>
    <scope>NUCLEOTIDE SEQUENCE [LARGE SCALE GENOMIC DNA]</scope>
    <source>
        <strain evidence="2 3">DSM 108284</strain>
    </source>
</reference>
<gene>
    <name evidence="2" type="ORF">EWM64_g5799</name>
</gene>
<dbReference type="InterPro" id="IPR013640">
    <property type="entry name" value="Vfa1"/>
</dbReference>
<organism evidence="2 3">
    <name type="scientific">Hericium alpestre</name>
    <dbReference type="NCBI Taxonomy" id="135208"/>
    <lineage>
        <taxon>Eukaryota</taxon>
        <taxon>Fungi</taxon>
        <taxon>Dikarya</taxon>
        <taxon>Basidiomycota</taxon>
        <taxon>Agaricomycotina</taxon>
        <taxon>Agaricomycetes</taxon>
        <taxon>Russulales</taxon>
        <taxon>Hericiaceae</taxon>
        <taxon>Hericium</taxon>
    </lineage>
</organism>
<evidence type="ECO:0000256" key="1">
    <source>
        <dbReference type="SAM" id="MobiDB-lite"/>
    </source>
</evidence>
<dbReference type="PANTHER" id="PTHR28218:SF1">
    <property type="entry name" value="VPS4-ASSOCIATED PROTEIN 1"/>
    <property type="match status" value="1"/>
</dbReference>